<evidence type="ECO:0000313" key="1">
    <source>
        <dbReference type="EMBL" id="PEJ38102.1"/>
    </source>
</evidence>
<dbReference type="EMBL" id="NUEQ01000003">
    <property type="protein sequence ID" value="PEJ38102.1"/>
    <property type="molecule type" value="Genomic_DNA"/>
</dbReference>
<comment type="caution">
    <text evidence="1">The sequence shown here is derived from an EMBL/GenBank/DDBJ whole genome shotgun (WGS) entry which is preliminary data.</text>
</comment>
<proteinExistence type="predicted"/>
<name>A0AAX0S914_9BACI</name>
<organism evidence="1 2">
    <name type="scientific">Peribacillus butanolivorans</name>
    <dbReference type="NCBI Taxonomy" id="421767"/>
    <lineage>
        <taxon>Bacteria</taxon>
        <taxon>Bacillati</taxon>
        <taxon>Bacillota</taxon>
        <taxon>Bacilli</taxon>
        <taxon>Bacillales</taxon>
        <taxon>Bacillaceae</taxon>
        <taxon>Peribacillus</taxon>
    </lineage>
</organism>
<reference evidence="1 2" key="1">
    <citation type="submission" date="2017-09" db="EMBL/GenBank/DDBJ databases">
        <title>Large-scale bioinformatics analysis of Bacillus genomes uncovers conserved roles of natural products in bacterial physiology.</title>
        <authorList>
            <consortium name="Agbiome Team Llc"/>
            <person name="Bleich R.M."/>
            <person name="Kirk G.J."/>
            <person name="Santa Maria K.C."/>
            <person name="Allen S.E."/>
            <person name="Farag S."/>
            <person name="Shank E.A."/>
            <person name="Bowers A."/>
        </authorList>
    </citation>
    <scope>NUCLEOTIDE SEQUENCE [LARGE SCALE GENOMIC DNA]</scope>
    <source>
        <strain evidence="1 2">AFS003229</strain>
    </source>
</reference>
<dbReference type="Proteomes" id="UP000220106">
    <property type="component" value="Unassembled WGS sequence"/>
</dbReference>
<gene>
    <name evidence="1" type="ORF">CN689_00455</name>
</gene>
<evidence type="ECO:0008006" key="3">
    <source>
        <dbReference type="Google" id="ProtNLM"/>
    </source>
</evidence>
<accession>A0AAX0S914</accession>
<dbReference type="AlphaFoldDB" id="A0AAX0S914"/>
<sequence length="89" mass="10836">MFWKVLNTSFLISLVSSRQKNLETHERVGHRNRCHINRKDKWAPTIILRIIRTNVLKDKRKIYVGIILPKWLILEMKSCRKEQALRYEY</sequence>
<protein>
    <recommendedName>
        <fullName evidence="3">Secreted protein</fullName>
    </recommendedName>
</protein>
<evidence type="ECO:0000313" key="2">
    <source>
        <dbReference type="Proteomes" id="UP000220106"/>
    </source>
</evidence>